<dbReference type="InParanoid" id="J5J609"/>
<feature type="compositionally biased region" description="Basic and acidic residues" evidence="1">
    <location>
        <begin position="95"/>
        <end position="111"/>
    </location>
</feature>
<dbReference type="AlphaFoldDB" id="J5J609"/>
<feature type="compositionally biased region" description="Basic residues" evidence="1">
    <location>
        <begin position="141"/>
        <end position="151"/>
    </location>
</feature>
<dbReference type="Proteomes" id="UP000002762">
    <property type="component" value="Unassembled WGS sequence"/>
</dbReference>
<accession>J5J609</accession>
<protein>
    <submittedName>
        <fullName evidence="2">Uncharacterized protein</fullName>
    </submittedName>
</protein>
<organism evidence="2 3">
    <name type="scientific">Beauveria bassiana (strain ARSEF 2860)</name>
    <name type="common">White muscardine disease fungus</name>
    <name type="synonym">Tritirachium shiotae</name>
    <dbReference type="NCBI Taxonomy" id="655819"/>
    <lineage>
        <taxon>Eukaryota</taxon>
        <taxon>Fungi</taxon>
        <taxon>Dikarya</taxon>
        <taxon>Ascomycota</taxon>
        <taxon>Pezizomycotina</taxon>
        <taxon>Sordariomycetes</taxon>
        <taxon>Hypocreomycetidae</taxon>
        <taxon>Hypocreales</taxon>
        <taxon>Cordycipitaceae</taxon>
        <taxon>Beauveria</taxon>
    </lineage>
</organism>
<dbReference type="OrthoDB" id="5153809at2759"/>
<feature type="region of interest" description="Disordered" evidence="1">
    <location>
        <begin position="46"/>
        <end position="151"/>
    </location>
</feature>
<reference evidence="2 3" key="1">
    <citation type="journal article" date="2012" name="Sci. Rep.">
        <title>Genomic perspectives on the evolution of fungal entomopathogenicity in Beauveria bassiana.</title>
        <authorList>
            <person name="Xiao G."/>
            <person name="Ying S.H."/>
            <person name="Zheng P."/>
            <person name="Wang Z.L."/>
            <person name="Zhang S."/>
            <person name="Xie X.Q."/>
            <person name="Shang Y."/>
            <person name="St Leger R.J."/>
            <person name="Zhao G.P."/>
            <person name="Wang C."/>
            <person name="Feng M.G."/>
        </authorList>
    </citation>
    <scope>NUCLEOTIDE SEQUENCE [LARGE SCALE GENOMIC DNA]</scope>
    <source>
        <strain evidence="2 3">ARSEF 2860</strain>
    </source>
</reference>
<sequence length="465" mass="52420">MLTDETLVLRASATLHPVSRCWGELIRKLEPTPDVPIPLSLVATPTTSVSEHGSDARDVTADPITPTPNTERPTTRSSPAHGKDKPASDGEAECVVERKRPRARDDTIDRRVVRKRSPAPLPTTPPSKRGQTSTRAPPAKAKPKVRGPGRKQKTLVPDFIEERFANIFEPLRREISEYTSVNGLQDAWRVVDALRWPDPEAANLDKSLSRVQRLQWQLQHCDTLDTKDYSLPTLTVIQRRFYMVQLMAEYRNATREEHNGDGSGVIKTFQREMFPELGSQQRQKRWDYFNRTAEPLFQAVQRYGYGVLIFPLRNVTMKRYVRIECLSDIDIKAASLQRVRRESISDLLDYMRLCHPAVDIVLNNTSVLLATLLTWGLPPARMPISGVAYEDLMDSKDSPCTNLFMLSGIANYESPVVLGEIPPWPYPLTDNDFEDAALVQEEGCGTGWQVPEDSTLFSLKGLGNV</sequence>
<dbReference type="GeneID" id="19892043"/>
<evidence type="ECO:0000313" key="2">
    <source>
        <dbReference type="EMBL" id="EJP61983.1"/>
    </source>
</evidence>
<dbReference type="EMBL" id="JH725193">
    <property type="protein sequence ID" value="EJP61983.1"/>
    <property type="molecule type" value="Genomic_DNA"/>
</dbReference>
<dbReference type="RefSeq" id="XP_008602350.1">
    <property type="nucleotide sequence ID" value="XM_008604128.1"/>
</dbReference>
<evidence type="ECO:0000313" key="3">
    <source>
        <dbReference type="Proteomes" id="UP000002762"/>
    </source>
</evidence>
<feature type="compositionally biased region" description="Low complexity" evidence="1">
    <location>
        <begin position="63"/>
        <end position="79"/>
    </location>
</feature>
<name>J5J609_BEAB2</name>
<proteinExistence type="predicted"/>
<gene>
    <name evidence="2" type="ORF">BBA_09031</name>
</gene>
<dbReference type="HOGENOM" id="CLU_587907_0_0_1"/>
<evidence type="ECO:0000256" key="1">
    <source>
        <dbReference type="SAM" id="MobiDB-lite"/>
    </source>
</evidence>
<keyword evidence="3" id="KW-1185">Reference proteome</keyword>